<dbReference type="EMBL" id="VYUT01000007">
    <property type="protein sequence ID" value="KAA9206068.1"/>
    <property type="molecule type" value="Genomic_DNA"/>
</dbReference>
<dbReference type="Gene3D" id="1.25.40.680">
    <property type="entry name" value="Type VII secretion system EssB, C-terminal-like domain"/>
    <property type="match status" value="1"/>
</dbReference>
<name>A0A5N0YV22_9ENTE</name>
<accession>A0A5N0YV22</accession>
<sequence length="141" mass="15760">MEKISNGSSEIEWEQVKDQLSITLAPNQFGLIQMKTSEALFVQQGVLLAGKIQVLEEEKVVITYEIPATAVRLSQLTDLGEVKRLEIAQNIGDDQLILHVYTKLYDATKNSTMSGAKKQKQLEEYQKAIDTYTAKVGGEKK</sequence>
<comment type="caution">
    <text evidence="1">The sequence shown here is derived from an EMBL/GenBank/DDBJ whole genome shotgun (WGS) entry which is preliminary data.</text>
</comment>
<proteinExistence type="predicted"/>
<organism evidence="1 2">
    <name type="scientific">Enterococcus durans</name>
    <dbReference type="NCBI Taxonomy" id="53345"/>
    <lineage>
        <taxon>Bacteria</taxon>
        <taxon>Bacillati</taxon>
        <taxon>Bacillota</taxon>
        <taxon>Bacilli</taxon>
        <taxon>Lactobacillales</taxon>
        <taxon>Enterococcaceae</taxon>
        <taxon>Enterococcus</taxon>
    </lineage>
</organism>
<protein>
    <submittedName>
        <fullName evidence="1">Uncharacterized protein</fullName>
    </submittedName>
</protein>
<evidence type="ECO:0000313" key="1">
    <source>
        <dbReference type="EMBL" id="KAA9206068.1"/>
    </source>
</evidence>
<dbReference type="RefSeq" id="WP_104662062.1">
    <property type="nucleotide sequence ID" value="NZ_CP042597.1"/>
</dbReference>
<dbReference type="AlphaFoldDB" id="A0A5N0YV22"/>
<reference evidence="1 2" key="1">
    <citation type="submission" date="2019-09" db="EMBL/GenBank/DDBJ databases">
        <title>Vancomyinc resistant enterococci isolated from farm animals in Switzerland.</title>
        <authorList>
            <person name="Stevens M.J.A."/>
            <person name="Stephan R."/>
            <person name="Morach M."/>
            <person name="Nuesch-Inderbinen M."/>
        </authorList>
    </citation>
    <scope>NUCLEOTIDE SEQUENCE [LARGE SCALE GENOMIC DNA]</scope>
    <source>
        <strain evidence="1 2">GH27</strain>
    </source>
</reference>
<gene>
    <name evidence="1" type="ORF">F6X95_06175</name>
</gene>
<dbReference type="InterPro" id="IPR042565">
    <property type="entry name" value="T7SS_EssB_C"/>
</dbReference>
<evidence type="ECO:0000313" key="2">
    <source>
        <dbReference type="Proteomes" id="UP000326078"/>
    </source>
</evidence>
<dbReference type="Proteomes" id="UP000326078">
    <property type="component" value="Unassembled WGS sequence"/>
</dbReference>